<keyword evidence="7" id="KW-0378">Hydrolase</keyword>
<comment type="catalytic activity">
    <reaction evidence="12">
        <text>Preferential cleavage: (Ac)2-L-Lys-D-Ala-|-D-Ala. Also transpeptidation of peptidyl-alanyl moieties that are N-acyl substituents of D-alanine.</text>
        <dbReference type="EC" id="3.4.16.4"/>
    </reaction>
</comment>
<protein>
    <recommendedName>
        <fullName evidence="15">PASTA domain-containing protein</fullName>
    </recommendedName>
</protein>
<keyword evidence="10" id="KW-0511">Multifunctional enzyme</keyword>
<dbReference type="GO" id="GO:0008658">
    <property type="term" value="F:penicillin binding"/>
    <property type="evidence" value="ECO:0007669"/>
    <property type="project" value="InterPro"/>
</dbReference>
<evidence type="ECO:0000256" key="11">
    <source>
        <dbReference type="ARBA" id="ARBA00023316"/>
    </source>
</evidence>
<dbReference type="GO" id="GO:0008360">
    <property type="term" value="P:regulation of cell shape"/>
    <property type="evidence" value="ECO:0007669"/>
    <property type="project" value="UniProtKB-KW"/>
</dbReference>
<keyword evidence="4" id="KW-0645">Protease</keyword>
<dbReference type="InterPro" id="IPR023346">
    <property type="entry name" value="Lysozyme-like_dom_sf"/>
</dbReference>
<dbReference type="EMBL" id="MELI01000102">
    <property type="protein sequence ID" value="OFW32258.1"/>
    <property type="molecule type" value="Genomic_DNA"/>
</dbReference>
<dbReference type="SUPFAM" id="SSF53955">
    <property type="entry name" value="Lysozyme-like"/>
    <property type="match status" value="1"/>
</dbReference>
<evidence type="ECO:0000256" key="8">
    <source>
        <dbReference type="ARBA" id="ARBA00022960"/>
    </source>
</evidence>
<dbReference type="FunFam" id="1.10.3810.10:FF:000001">
    <property type="entry name" value="Penicillin-binding protein 1A"/>
    <property type="match status" value="1"/>
</dbReference>
<feature type="domain" description="PASTA" evidence="15">
    <location>
        <begin position="738"/>
        <end position="807"/>
    </location>
</feature>
<dbReference type="CDD" id="cd06577">
    <property type="entry name" value="PASTA_pknB"/>
    <property type="match status" value="2"/>
</dbReference>
<keyword evidence="14" id="KW-0812">Transmembrane</keyword>
<dbReference type="InterPro" id="IPR001264">
    <property type="entry name" value="Glyco_trans_51"/>
</dbReference>
<comment type="similarity">
    <text evidence="1">In the C-terminal section; belongs to the transpeptidase family.</text>
</comment>
<keyword evidence="14" id="KW-0472">Membrane</keyword>
<dbReference type="Pfam" id="PF00912">
    <property type="entry name" value="Transgly"/>
    <property type="match status" value="1"/>
</dbReference>
<evidence type="ECO:0000256" key="13">
    <source>
        <dbReference type="ARBA" id="ARBA00049902"/>
    </source>
</evidence>
<keyword evidence="8" id="KW-0133">Cell shape</keyword>
<dbReference type="NCBIfam" id="TIGR02074">
    <property type="entry name" value="PBP_1a_fam"/>
    <property type="match status" value="1"/>
</dbReference>
<dbReference type="Gene3D" id="1.10.3810.10">
    <property type="entry name" value="Biosynthetic peptidoglycan transglycosylase-like"/>
    <property type="match status" value="1"/>
</dbReference>
<dbReference type="Pfam" id="PF00905">
    <property type="entry name" value="Transpeptidase"/>
    <property type="match status" value="1"/>
</dbReference>
<dbReference type="GO" id="GO:0071555">
    <property type="term" value="P:cell wall organization"/>
    <property type="evidence" value="ECO:0007669"/>
    <property type="project" value="UniProtKB-KW"/>
</dbReference>
<evidence type="ECO:0000256" key="1">
    <source>
        <dbReference type="ARBA" id="ARBA00007090"/>
    </source>
</evidence>
<comment type="caution">
    <text evidence="16">The sequence shown here is derived from an EMBL/GenBank/DDBJ whole genome shotgun (WGS) entry which is preliminary data.</text>
</comment>
<dbReference type="SMART" id="SM00740">
    <property type="entry name" value="PASTA"/>
    <property type="match status" value="2"/>
</dbReference>
<evidence type="ECO:0000256" key="12">
    <source>
        <dbReference type="ARBA" id="ARBA00034000"/>
    </source>
</evidence>
<dbReference type="SUPFAM" id="SSF56601">
    <property type="entry name" value="beta-lactamase/transpeptidase-like"/>
    <property type="match status" value="1"/>
</dbReference>
<dbReference type="AlphaFoldDB" id="A0A1F2UGX7"/>
<dbReference type="InterPro" id="IPR036950">
    <property type="entry name" value="PBP_transglycosylase"/>
</dbReference>
<evidence type="ECO:0000313" key="16">
    <source>
        <dbReference type="EMBL" id="OFW32258.1"/>
    </source>
</evidence>
<keyword evidence="9" id="KW-0573">Peptidoglycan synthesis</keyword>
<evidence type="ECO:0000256" key="4">
    <source>
        <dbReference type="ARBA" id="ARBA00022670"/>
    </source>
</evidence>
<feature type="domain" description="PASTA" evidence="15">
    <location>
        <begin position="669"/>
        <end position="735"/>
    </location>
</feature>
<evidence type="ECO:0000256" key="10">
    <source>
        <dbReference type="ARBA" id="ARBA00023268"/>
    </source>
</evidence>
<sequence length="809" mass="89153">MSRSRIKRAKKRTHRKRKTHIIVALAVLTIIPIILVSLGGLVAAAAVFTNLPKINNLGEVQDWQTTKVFAAGGTLLTNLYYEQDRVSISLSEIPIHMQQAVIAIEDERFYKHKGYDPEAIGRAFFTNLSSGHVVEGASTITQQYIKNTAISREKTFDRKIREAYLAYQLEEKYTKEQILEKYLNTIYFGHSWYGVETASLNYFGKKAKDLSLVETSLLAGIIKSPNNYSPYTKPVEAKARRDLVLTQMARLKFISPEQYKQATETPLQIKPISKPSTVAPYFVEDVKQQLIKKYGANVVFKGGLRVYTTIDLKMQKHAEDAAWSILNRPTDPSVALVAIEPKTGYVRAMVGGKNFEQSKVNLALRRRQPGSSFKTFVFTSAIENGISPYQTYSSAPAVIDIPGSTPWKVNNYVEGSGGPPMNIREGLVRSVNTVYARLMMDVGAENVVETARKMGITSQLNPNPAIALGGLTYGATPLEMASAYGTLANGGKHTRPISIIKITDATGNIIDEAKPKPEQVLNEATAYLVTDVLEDVLRRGTGTRARIGRPAAGKTGTGQEYRDAWFCGYTPDLAAAVWVGYPKGQISMKNVHGIRVSGGSFPAQVWGKFMSSALKGRPYSNFTRPKGGIAYTSVCSETGLLANKYCPDIERRPFLSEKTPKKKCDKHAKPSIMEIPNVVGLSEKEAVGRLEKVHFGYAVVYSVDNHAPRGMVASQTPSAGERARQGATVQIVVSAGSTEQKIKVPDLVGLDEQQARDRLQEIGLKAIDITATPYMEAKSKRDKVIYHNPAAGTELQYGQSVTIYINRKH</sequence>
<proteinExistence type="inferred from homology"/>
<dbReference type="Proteomes" id="UP000178086">
    <property type="component" value="Unassembled WGS sequence"/>
</dbReference>
<dbReference type="Gene3D" id="3.40.710.10">
    <property type="entry name" value="DD-peptidase/beta-lactamase superfamily"/>
    <property type="match status" value="1"/>
</dbReference>
<name>A0A1F2UGX7_9ACTN</name>
<keyword evidence="11" id="KW-0961">Cell wall biogenesis/degradation</keyword>
<dbReference type="GO" id="GO:0009002">
    <property type="term" value="F:serine-type D-Ala-D-Ala carboxypeptidase activity"/>
    <property type="evidence" value="ECO:0007669"/>
    <property type="project" value="UniProtKB-EC"/>
</dbReference>
<evidence type="ECO:0000256" key="14">
    <source>
        <dbReference type="SAM" id="Phobius"/>
    </source>
</evidence>
<dbReference type="GO" id="GO:0030288">
    <property type="term" value="C:outer membrane-bounded periplasmic space"/>
    <property type="evidence" value="ECO:0007669"/>
    <property type="project" value="TreeGrafter"/>
</dbReference>
<keyword evidence="5" id="KW-0328">Glycosyltransferase</keyword>
<dbReference type="PANTHER" id="PTHR32282">
    <property type="entry name" value="BINDING PROTEIN TRANSPEPTIDASE, PUTATIVE-RELATED"/>
    <property type="match status" value="1"/>
</dbReference>
<evidence type="ECO:0000259" key="15">
    <source>
        <dbReference type="PROSITE" id="PS51178"/>
    </source>
</evidence>
<evidence type="ECO:0000256" key="6">
    <source>
        <dbReference type="ARBA" id="ARBA00022679"/>
    </source>
</evidence>
<dbReference type="Gene3D" id="3.30.10.20">
    <property type="match status" value="2"/>
</dbReference>
<dbReference type="InterPro" id="IPR001460">
    <property type="entry name" value="PCN-bd_Tpept"/>
</dbReference>
<evidence type="ECO:0000313" key="17">
    <source>
        <dbReference type="Proteomes" id="UP000178086"/>
    </source>
</evidence>
<dbReference type="GO" id="GO:0009252">
    <property type="term" value="P:peptidoglycan biosynthetic process"/>
    <property type="evidence" value="ECO:0007669"/>
    <property type="project" value="UniProtKB-KW"/>
</dbReference>
<dbReference type="PROSITE" id="PS51178">
    <property type="entry name" value="PASTA"/>
    <property type="match status" value="2"/>
</dbReference>
<evidence type="ECO:0000256" key="9">
    <source>
        <dbReference type="ARBA" id="ARBA00022984"/>
    </source>
</evidence>
<keyword evidence="6" id="KW-0808">Transferase</keyword>
<evidence type="ECO:0000256" key="5">
    <source>
        <dbReference type="ARBA" id="ARBA00022676"/>
    </source>
</evidence>
<reference evidence="16 17" key="1">
    <citation type="journal article" date="2016" name="Nat. Commun.">
        <title>Thousands of microbial genomes shed light on interconnected biogeochemical processes in an aquifer system.</title>
        <authorList>
            <person name="Anantharaman K."/>
            <person name="Brown C.T."/>
            <person name="Hug L.A."/>
            <person name="Sharon I."/>
            <person name="Castelle C.J."/>
            <person name="Probst A.J."/>
            <person name="Thomas B.C."/>
            <person name="Singh A."/>
            <person name="Wilkins M.J."/>
            <person name="Karaoz U."/>
            <person name="Brodie E.L."/>
            <person name="Williams K.H."/>
            <person name="Hubbard S.S."/>
            <person name="Banfield J.F."/>
        </authorList>
    </citation>
    <scope>NUCLEOTIDE SEQUENCE [LARGE SCALE GENOMIC DNA]</scope>
</reference>
<comment type="catalytic activity">
    <reaction evidence="13">
        <text>[GlcNAc-(1-&gt;4)-Mur2Ac(oyl-L-Ala-gamma-D-Glu-L-Lys-D-Ala-D-Ala)](n)-di-trans,octa-cis-undecaprenyl diphosphate + beta-D-GlcNAc-(1-&gt;4)-Mur2Ac(oyl-L-Ala-gamma-D-Glu-L-Lys-D-Ala-D-Ala)-di-trans,octa-cis-undecaprenyl diphosphate = [GlcNAc-(1-&gt;4)-Mur2Ac(oyl-L-Ala-gamma-D-Glu-L-Lys-D-Ala-D-Ala)](n+1)-di-trans,octa-cis-undecaprenyl diphosphate + di-trans,octa-cis-undecaprenyl diphosphate + H(+)</text>
        <dbReference type="Rhea" id="RHEA:23708"/>
        <dbReference type="Rhea" id="RHEA-COMP:9602"/>
        <dbReference type="Rhea" id="RHEA-COMP:9603"/>
        <dbReference type="ChEBI" id="CHEBI:15378"/>
        <dbReference type="ChEBI" id="CHEBI:58405"/>
        <dbReference type="ChEBI" id="CHEBI:60033"/>
        <dbReference type="ChEBI" id="CHEBI:78435"/>
        <dbReference type="EC" id="2.4.99.28"/>
    </reaction>
</comment>
<dbReference type="GO" id="GO:0006508">
    <property type="term" value="P:proteolysis"/>
    <property type="evidence" value="ECO:0007669"/>
    <property type="project" value="UniProtKB-KW"/>
</dbReference>
<dbReference type="Pfam" id="PF03793">
    <property type="entry name" value="PASTA"/>
    <property type="match status" value="2"/>
</dbReference>
<dbReference type="InterPro" id="IPR012338">
    <property type="entry name" value="Beta-lactam/transpept-like"/>
</dbReference>
<accession>A0A1F2UGX7</accession>
<feature type="transmembrane region" description="Helical" evidence="14">
    <location>
        <begin position="21"/>
        <end position="48"/>
    </location>
</feature>
<evidence type="ECO:0000256" key="2">
    <source>
        <dbReference type="ARBA" id="ARBA00007739"/>
    </source>
</evidence>
<dbReference type="InterPro" id="IPR050396">
    <property type="entry name" value="Glycosyltr_51/Transpeptidase"/>
</dbReference>
<evidence type="ECO:0000256" key="3">
    <source>
        <dbReference type="ARBA" id="ARBA00022645"/>
    </source>
</evidence>
<dbReference type="InterPro" id="IPR005543">
    <property type="entry name" value="PASTA_dom"/>
</dbReference>
<comment type="similarity">
    <text evidence="2">In the N-terminal section; belongs to the glycosyltransferase 51 family.</text>
</comment>
<keyword evidence="3" id="KW-0121">Carboxypeptidase</keyword>
<dbReference type="GO" id="GO:0008955">
    <property type="term" value="F:peptidoglycan glycosyltransferase activity"/>
    <property type="evidence" value="ECO:0007669"/>
    <property type="project" value="UniProtKB-EC"/>
</dbReference>
<evidence type="ECO:0000256" key="7">
    <source>
        <dbReference type="ARBA" id="ARBA00022801"/>
    </source>
</evidence>
<organism evidence="16 17">
    <name type="scientific">Candidatus Aquicultor primus</name>
    <dbReference type="NCBI Taxonomy" id="1797195"/>
    <lineage>
        <taxon>Bacteria</taxon>
        <taxon>Bacillati</taxon>
        <taxon>Actinomycetota</taxon>
        <taxon>Candidatus Aquicultoria</taxon>
        <taxon>Candidatus Aquicultorales</taxon>
        <taxon>Candidatus Aquicultoraceae</taxon>
        <taxon>Candidatus Aquicultor</taxon>
    </lineage>
</organism>
<keyword evidence="14" id="KW-1133">Transmembrane helix</keyword>
<gene>
    <name evidence="16" type="ORF">A2074_02155</name>
</gene>
<dbReference type="PANTHER" id="PTHR32282:SF33">
    <property type="entry name" value="PEPTIDOGLYCAN GLYCOSYLTRANSFERASE"/>
    <property type="match status" value="1"/>
</dbReference>